<name>A0A176VQ14_MARPO</name>
<feature type="compositionally biased region" description="Basic residues" evidence="1">
    <location>
        <begin position="94"/>
        <end position="103"/>
    </location>
</feature>
<keyword evidence="3" id="KW-1185">Reference proteome</keyword>
<sequence length="167" mass="19131">MGLLTREEEKRFPKKREILTAEFSKGTEDDTRQPSIPAQTIAREPVQVEVVRRREKPERRVAKRRREVSDDKVDLALEVRRTETEVDVISQSRTRARPNKRANGRREGSSRVLIKVPTEALAEPLKEGMEIVSPNSLSSERTHTEGSEGIPHPKTSEELIEELNGKW</sequence>
<feature type="region of interest" description="Disordered" evidence="1">
    <location>
        <begin position="15"/>
        <end position="38"/>
    </location>
</feature>
<comment type="caution">
    <text evidence="2">The sequence shown here is derived from an EMBL/GenBank/DDBJ whole genome shotgun (WGS) entry which is preliminary data.</text>
</comment>
<evidence type="ECO:0000313" key="3">
    <source>
        <dbReference type="Proteomes" id="UP000077202"/>
    </source>
</evidence>
<evidence type="ECO:0000256" key="1">
    <source>
        <dbReference type="SAM" id="MobiDB-lite"/>
    </source>
</evidence>
<accession>A0A176VQ14</accession>
<proteinExistence type="predicted"/>
<dbReference type="Proteomes" id="UP000077202">
    <property type="component" value="Unassembled WGS sequence"/>
</dbReference>
<evidence type="ECO:0000313" key="2">
    <source>
        <dbReference type="EMBL" id="OAE22969.1"/>
    </source>
</evidence>
<feature type="compositionally biased region" description="Basic and acidic residues" evidence="1">
    <location>
        <begin position="15"/>
        <end position="32"/>
    </location>
</feature>
<dbReference type="AlphaFoldDB" id="A0A176VQ14"/>
<protein>
    <submittedName>
        <fullName evidence="2">Uncharacterized protein</fullName>
    </submittedName>
</protein>
<dbReference type="EMBL" id="LVLJ01002988">
    <property type="protein sequence ID" value="OAE22969.1"/>
    <property type="molecule type" value="Genomic_DNA"/>
</dbReference>
<feature type="region of interest" description="Disordered" evidence="1">
    <location>
        <begin position="125"/>
        <end position="167"/>
    </location>
</feature>
<gene>
    <name evidence="2" type="ORF">AXG93_1384s1050</name>
</gene>
<organism evidence="2 3">
    <name type="scientific">Marchantia polymorpha subsp. ruderalis</name>
    <dbReference type="NCBI Taxonomy" id="1480154"/>
    <lineage>
        <taxon>Eukaryota</taxon>
        <taxon>Viridiplantae</taxon>
        <taxon>Streptophyta</taxon>
        <taxon>Embryophyta</taxon>
        <taxon>Marchantiophyta</taxon>
        <taxon>Marchantiopsida</taxon>
        <taxon>Marchantiidae</taxon>
        <taxon>Marchantiales</taxon>
        <taxon>Marchantiaceae</taxon>
        <taxon>Marchantia</taxon>
    </lineage>
</organism>
<reference evidence="2" key="1">
    <citation type="submission" date="2016-03" db="EMBL/GenBank/DDBJ databases">
        <title>Mechanisms controlling the formation of the plant cell surface in tip-growing cells are functionally conserved among land plants.</title>
        <authorList>
            <person name="Honkanen S."/>
            <person name="Jones V.A."/>
            <person name="Morieri G."/>
            <person name="Champion C."/>
            <person name="Hetherington A.J."/>
            <person name="Kelly S."/>
            <person name="Saint-Marcoux D."/>
            <person name="Proust H."/>
            <person name="Prescott H."/>
            <person name="Dolan L."/>
        </authorList>
    </citation>
    <scope>NUCLEOTIDE SEQUENCE [LARGE SCALE GENOMIC DNA]</scope>
    <source>
        <tissue evidence="2">Whole gametophyte</tissue>
    </source>
</reference>
<feature type="region of interest" description="Disordered" evidence="1">
    <location>
        <begin position="89"/>
        <end position="112"/>
    </location>
</feature>